<evidence type="ECO:0000313" key="3">
    <source>
        <dbReference type="EMBL" id="OSX68318.1"/>
    </source>
</evidence>
<reference evidence="3 4" key="1">
    <citation type="submission" date="2017-03" db="EMBL/GenBank/DDBJ databases">
        <title>WGS assembly of Porphyra umbilicalis.</title>
        <authorList>
            <person name="Brawley S.H."/>
            <person name="Blouin N.A."/>
            <person name="Ficko-Blean E."/>
            <person name="Wheeler G.L."/>
            <person name="Lohr M."/>
            <person name="Goodson H.V."/>
            <person name="Jenkins J.W."/>
            <person name="Blaby-Haas C.E."/>
            <person name="Helliwell K.E."/>
            <person name="Chan C."/>
            <person name="Marriage T."/>
            <person name="Bhattacharya D."/>
            <person name="Klein A.S."/>
            <person name="Badis Y."/>
            <person name="Brodie J."/>
            <person name="Cao Y."/>
            <person name="Collen J."/>
            <person name="Dittami S.M."/>
            <person name="Gachon C.M."/>
            <person name="Green B.R."/>
            <person name="Karpowicz S."/>
            <person name="Kim J.W."/>
            <person name="Kudahl U."/>
            <person name="Lin S."/>
            <person name="Michel G."/>
            <person name="Mittag M."/>
            <person name="Olson B.J."/>
            <person name="Pangilinan J."/>
            <person name="Peng Y."/>
            <person name="Qiu H."/>
            <person name="Shu S."/>
            <person name="Singer J.T."/>
            <person name="Smith A.G."/>
            <person name="Sprecher B.N."/>
            <person name="Wagner V."/>
            <person name="Wang W."/>
            <person name="Wang Z.-Y."/>
            <person name="Yan J."/>
            <person name="Yarish C."/>
            <person name="Zoeuner-Riek S."/>
            <person name="Zhuang Y."/>
            <person name="Zou Y."/>
            <person name="Lindquist E.A."/>
            <person name="Grimwood J."/>
            <person name="Barry K."/>
            <person name="Rokhsar D.S."/>
            <person name="Schmutz J."/>
            <person name="Stiller J.W."/>
            <person name="Grossman A.R."/>
            <person name="Prochnik S.E."/>
        </authorList>
    </citation>
    <scope>NUCLEOTIDE SEQUENCE [LARGE SCALE GENOMIC DNA]</scope>
    <source>
        <strain evidence="3">4086291</strain>
    </source>
</reference>
<accession>A0A1X6NI72</accession>
<dbReference type="Pfam" id="PF00128">
    <property type="entry name" value="Alpha-amylase"/>
    <property type="match status" value="1"/>
</dbReference>
<keyword evidence="4" id="KW-1185">Reference proteome</keyword>
<evidence type="ECO:0000313" key="4">
    <source>
        <dbReference type="Proteomes" id="UP000218209"/>
    </source>
</evidence>
<feature type="non-terminal residue" evidence="3">
    <location>
        <position position="291"/>
    </location>
</feature>
<dbReference type="InterPro" id="IPR017853">
    <property type="entry name" value="GH"/>
</dbReference>
<evidence type="ECO:0000259" key="2">
    <source>
        <dbReference type="SMART" id="SM00642"/>
    </source>
</evidence>
<organism evidence="3 4">
    <name type="scientific">Porphyra umbilicalis</name>
    <name type="common">Purple laver</name>
    <name type="synonym">Red alga</name>
    <dbReference type="NCBI Taxonomy" id="2786"/>
    <lineage>
        <taxon>Eukaryota</taxon>
        <taxon>Rhodophyta</taxon>
        <taxon>Bangiophyceae</taxon>
        <taxon>Bangiales</taxon>
        <taxon>Bangiaceae</taxon>
        <taxon>Porphyra</taxon>
    </lineage>
</organism>
<sequence length="291" mass="30664">MAAHPGTAAQAAAFAAEADRNGVMLQAFHWDTPSDGPGGVGGLWRQLVGAAGGLAAAGFTSLWLPPAVKGFTGARDVGYGVYDLYDLGEFNQCGTVRTKYGTKDELLAAVAAAHAAGLRVYADVVLNHRLGADAAQHVLATPYADADRTRQAGRRRKIRAHTKFTCPGRAGAYSGFVWNAHAFSSVDFDGHRGKERPPRIYLIDGHSFSAGVSTERGNYDHLLGANVDTAKAPVAAELVAWGHWFTGLTGVDGYRLDAVKHMDRAFYGNVWLPAMRSAAASPARLAAAGGS</sequence>
<name>A0A1X6NI72_PORUM</name>
<feature type="domain" description="Glycosyl hydrolase family 13 catalytic" evidence="2">
    <location>
        <begin position="22"/>
        <end position="288"/>
    </location>
</feature>
<dbReference type="PANTHER" id="PTHR43447">
    <property type="entry name" value="ALPHA-AMYLASE"/>
    <property type="match status" value="1"/>
</dbReference>
<dbReference type="GO" id="GO:0005975">
    <property type="term" value="P:carbohydrate metabolic process"/>
    <property type="evidence" value="ECO:0007669"/>
    <property type="project" value="InterPro"/>
</dbReference>
<comment type="similarity">
    <text evidence="1">Belongs to the glycosyl hydrolase 13 family.</text>
</comment>
<proteinExistence type="inferred from homology"/>
<dbReference type="AlphaFoldDB" id="A0A1X6NI72"/>
<dbReference type="SMART" id="SM00642">
    <property type="entry name" value="Aamy"/>
    <property type="match status" value="1"/>
</dbReference>
<dbReference type="Proteomes" id="UP000218209">
    <property type="component" value="Unassembled WGS sequence"/>
</dbReference>
<evidence type="ECO:0000256" key="1">
    <source>
        <dbReference type="ARBA" id="ARBA00008061"/>
    </source>
</evidence>
<dbReference type="Gene3D" id="2.40.30.140">
    <property type="match status" value="1"/>
</dbReference>
<dbReference type="EMBL" id="KV920734">
    <property type="protein sequence ID" value="OSX68318.1"/>
    <property type="molecule type" value="Genomic_DNA"/>
</dbReference>
<dbReference type="OrthoDB" id="550577at2759"/>
<dbReference type="SUPFAM" id="SSF51445">
    <property type="entry name" value="(Trans)glycosidases"/>
    <property type="match status" value="1"/>
</dbReference>
<dbReference type="InterPro" id="IPR006047">
    <property type="entry name" value="GH13_cat_dom"/>
</dbReference>
<dbReference type="Gene3D" id="3.30.750.90">
    <property type="match status" value="1"/>
</dbReference>
<gene>
    <name evidence="3" type="ORF">BU14_3017s0001</name>
</gene>
<protein>
    <recommendedName>
        <fullName evidence="2">Glycosyl hydrolase family 13 catalytic domain-containing protein</fullName>
    </recommendedName>
</protein>